<proteinExistence type="inferred from homology"/>
<dbReference type="RefSeq" id="XP_064654026.1">
    <property type="nucleotide sequence ID" value="XM_064807751.1"/>
</dbReference>
<protein>
    <recommendedName>
        <fullName evidence="11">75k gamma secalin</fullName>
    </recommendedName>
</protein>
<evidence type="ECO:0000256" key="6">
    <source>
        <dbReference type="ARBA" id="ARBA00023242"/>
    </source>
</evidence>
<evidence type="ECO:0000256" key="7">
    <source>
        <dbReference type="ARBA" id="ARBA00023306"/>
    </source>
</evidence>
<feature type="compositionally biased region" description="Low complexity" evidence="8">
    <location>
        <begin position="77"/>
        <end position="106"/>
    </location>
</feature>
<feature type="region of interest" description="Disordered" evidence="8">
    <location>
        <begin position="1"/>
        <end position="26"/>
    </location>
</feature>
<evidence type="ECO:0000256" key="2">
    <source>
        <dbReference type="ARBA" id="ARBA00008585"/>
    </source>
</evidence>
<evidence type="ECO:0000256" key="8">
    <source>
        <dbReference type="SAM" id="MobiDB-lite"/>
    </source>
</evidence>
<evidence type="ECO:0000256" key="4">
    <source>
        <dbReference type="ARBA" id="ARBA00022776"/>
    </source>
</evidence>
<dbReference type="GO" id="GO:0007064">
    <property type="term" value="P:mitotic sister chromatid cohesion"/>
    <property type="evidence" value="ECO:0007669"/>
    <property type="project" value="InterPro"/>
</dbReference>
<comment type="caution">
    <text evidence="9">The sequence shown here is derived from an EMBL/GenBank/DDBJ whole genome shotgun (WGS) entry which is preliminary data.</text>
</comment>
<name>A0AAV9NYN5_9PEZI</name>
<organism evidence="9 10">
    <name type="scientific">Saxophila tyrrhenica</name>
    <dbReference type="NCBI Taxonomy" id="1690608"/>
    <lineage>
        <taxon>Eukaryota</taxon>
        <taxon>Fungi</taxon>
        <taxon>Dikarya</taxon>
        <taxon>Ascomycota</taxon>
        <taxon>Pezizomycotina</taxon>
        <taxon>Dothideomycetes</taxon>
        <taxon>Dothideomycetidae</taxon>
        <taxon>Mycosphaerellales</taxon>
        <taxon>Extremaceae</taxon>
        <taxon>Saxophila</taxon>
    </lineage>
</organism>
<feature type="compositionally biased region" description="Low complexity" evidence="8">
    <location>
        <begin position="203"/>
        <end position="212"/>
    </location>
</feature>
<feature type="compositionally biased region" description="Low complexity" evidence="8">
    <location>
        <begin position="270"/>
        <end position="282"/>
    </location>
</feature>
<dbReference type="Proteomes" id="UP001337655">
    <property type="component" value="Unassembled WGS sequence"/>
</dbReference>
<feature type="compositionally biased region" description="Pro residues" evidence="8">
    <location>
        <begin position="215"/>
        <end position="224"/>
    </location>
</feature>
<comment type="similarity">
    <text evidence="2">Belongs to the SCC4/mau-2 family.</text>
</comment>
<dbReference type="GO" id="GO:0005634">
    <property type="term" value="C:nucleus"/>
    <property type="evidence" value="ECO:0007669"/>
    <property type="project" value="UniProtKB-SubCell"/>
</dbReference>
<sequence length="935" mass="104057">MSYQNGYEYGGQYAGYRGSDSGQQTQQQYLLNQDQYHHPMVLIPSQQPRHDVSNFQTPSHRPYSQQQPISQPPPGFYQQSPSQYQTPPQQQGQQSYYPQSQPQPQQYYASQGYVQQRSQGQYYQPQHNYAQPPRPSPTQSQAQPPYQRPYQQQSRQPSQASPLLPPQPIQSPDPLQGPSNLNRAQVQPSQQHRPAQVQPPRPQRWSSQQTRTPSSPIPSHPQPTPRQRVVAAVEIPSYTHAQPVDHDMGRSPKRRRSNDGRAVPVCDVYPQSKRSSQQKPSQIASSPLTELNSSQMPSTPQPSVDYQTVLLTLAEEYISAAHSMSASLATGNAPHEQHEEYCSLISTAMACLESVLNNFRQTDARKEARIRLRLATLLVDECDNDEEAEAILGKGIALCERNRLTDLKYAMQHLAVRLAFSRSPKAALKSVDKLVQEAEALRLTHWVYTFRFLRVSLGLQLGTHSELSSIAKHLAALHATAEEDGRVAVQVVAAALEIVVHLRSPSPDAVDMASRAMAAAQTHQLGPEMQAMPQIRGLLDCLDAACSLLSFNPDLAFAKTQRIETNLDSKTRDLAWRKDGSFEVELGPSSNENLEQDTGGIMRRSKFGNAMLIFQWITKTQLYALAYALSGFSMMQKTMARTPGAGDKKADEFLSDGLKMASIKPDVHRSPLSTVTALLNQQQELSTVMRVYLIFARCGRFEWGSAQTAIASLRQDPHLVSGSNTAKLLLYLEASCRHGLGDLQAALALYDSDELIFDPDAKANAADKDLRVMATLNSIFIRRSLGPEEYMKAERLLATVEPYCLNHSNRAIYSAINLAKATAQDTILKTKQFLHLAVQASKEASNNLLMSVVMNIMTSRFFSQAIVGDQAEKSAHAARTLAKQGKNKLWTCVADGMFGDIKERCGKLEEAEIARREGRGMFGELPEGVREGLRR</sequence>
<dbReference type="GeneID" id="89931859"/>
<keyword evidence="5" id="KW-0159">Chromosome partition</keyword>
<dbReference type="Pfam" id="PF10345">
    <property type="entry name" value="Cohesin_load"/>
    <property type="match status" value="1"/>
</dbReference>
<evidence type="ECO:0000256" key="3">
    <source>
        <dbReference type="ARBA" id="ARBA00022618"/>
    </source>
</evidence>
<dbReference type="GO" id="GO:0007059">
    <property type="term" value="P:chromosome segregation"/>
    <property type="evidence" value="ECO:0007669"/>
    <property type="project" value="UniProtKB-KW"/>
</dbReference>
<feature type="region of interest" description="Disordered" evidence="8">
    <location>
        <begin position="49"/>
        <end position="106"/>
    </location>
</feature>
<feature type="region of interest" description="Disordered" evidence="8">
    <location>
        <begin position="125"/>
        <end position="303"/>
    </location>
</feature>
<keyword evidence="3" id="KW-0132">Cell division</keyword>
<accession>A0AAV9NYN5</accession>
<feature type="compositionally biased region" description="Low complexity" evidence="8">
    <location>
        <begin position="139"/>
        <end position="162"/>
    </location>
</feature>
<evidence type="ECO:0000313" key="10">
    <source>
        <dbReference type="Proteomes" id="UP001337655"/>
    </source>
</evidence>
<reference evidence="9 10" key="1">
    <citation type="submission" date="2023-08" db="EMBL/GenBank/DDBJ databases">
        <title>Black Yeasts Isolated from many extreme environments.</title>
        <authorList>
            <person name="Coleine C."/>
            <person name="Stajich J.E."/>
            <person name="Selbmann L."/>
        </authorList>
    </citation>
    <scope>NUCLEOTIDE SEQUENCE [LARGE SCALE GENOMIC DNA]</scope>
    <source>
        <strain evidence="9 10">CCFEE 5935</strain>
    </source>
</reference>
<feature type="compositionally biased region" description="Polar residues" evidence="8">
    <location>
        <begin position="53"/>
        <end position="63"/>
    </location>
</feature>
<evidence type="ECO:0008006" key="11">
    <source>
        <dbReference type="Google" id="ProtNLM"/>
    </source>
</evidence>
<evidence type="ECO:0000256" key="5">
    <source>
        <dbReference type="ARBA" id="ARBA00022829"/>
    </source>
</evidence>
<evidence type="ECO:0000313" key="9">
    <source>
        <dbReference type="EMBL" id="KAK5163584.1"/>
    </source>
</evidence>
<dbReference type="AlphaFoldDB" id="A0AAV9NYN5"/>
<evidence type="ECO:0000256" key="1">
    <source>
        <dbReference type="ARBA" id="ARBA00004123"/>
    </source>
</evidence>
<comment type="subcellular location">
    <subcellularLocation>
        <location evidence="1">Nucleus</location>
    </subcellularLocation>
</comment>
<keyword evidence="6" id="KW-0539">Nucleus</keyword>
<feature type="compositionally biased region" description="Polar residues" evidence="8">
    <location>
        <begin position="177"/>
        <end position="189"/>
    </location>
</feature>
<dbReference type="InterPro" id="IPR019440">
    <property type="entry name" value="MAU2"/>
</dbReference>
<feature type="compositionally biased region" description="Polar residues" evidence="8">
    <location>
        <begin position="283"/>
        <end position="303"/>
    </location>
</feature>
<dbReference type="PANTHER" id="PTHR21394">
    <property type="entry name" value="MAU2 CHROMATID COHESION FACTOR HOMOLOG"/>
    <property type="match status" value="1"/>
</dbReference>
<dbReference type="GO" id="GO:0051301">
    <property type="term" value="P:cell division"/>
    <property type="evidence" value="ECO:0007669"/>
    <property type="project" value="UniProtKB-KW"/>
</dbReference>
<keyword evidence="10" id="KW-1185">Reference proteome</keyword>
<keyword evidence="7" id="KW-0131">Cell cycle</keyword>
<gene>
    <name evidence="9" type="ORF">LTR77_010533</name>
</gene>
<dbReference type="EMBL" id="JAVRRT010000024">
    <property type="protein sequence ID" value="KAK5163584.1"/>
    <property type="molecule type" value="Genomic_DNA"/>
</dbReference>
<keyword evidence="4" id="KW-0498">Mitosis</keyword>